<sequence length="140" mass="15899">MHTHKIQHDLIIHALPSKVWKVLTSSEYARQFLFNEELRSDWMKGSPIILDIESNGIRESVSKGTVQEVVPGISMQYTLYALPEFAESPVTCSYELAPEEGGIRLIISQELELPSPGLYKLVSGNCQMMLQKIKWLAEYC</sequence>
<evidence type="ECO:0000256" key="1">
    <source>
        <dbReference type="ARBA" id="ARBA00006817"/>
    </source>
</evidence>
<organism evidence="3 4">
    <name type="scientific">Flavisolibacter ginsengisoli DSM 18119</name>
    <dbReference type="NCBI Taxonomy" id="1121884"/>
    <lineage>
        <taxon>Bacteria</taxon>
        <taxon>Pseudomonadati</taxon>
        <taxon>Bacteroidota</taxon>
        <taxon>Chitinophagia</taxon>
        <taxon>Chitinophagales</taxon>
        <taxon>Chitinophagaceae</taxon>
        <taxon>Flavisolibacter</taxon>
    </lineage>
</organism>
<feature type="domain" description="Activator of Hsp90 ATPase homologue 1/2-like C-terminal" evidence="2">
    <location>
        <begin position="15"/>
        <end position="136"/>
    </location>
</feature>
<accession>A0A1M5E563</accession>
<keyword evidence="4" id="KW-1185">Reference proteome</keyword>
<evidence type="ECO:0000259" key="2">
    <source>
        <dbReference type="Pfam" id="PF08327"/>
    </source>
</evidence>
<proteinExistence type="inferred from homology"/>
<protein>
    <submittedName>
        <fullName evidence="3">Uncharacterized conserved protein YndB, AHSA1/START domain</fullName>
    </submittedName>
</protein>
<dbReference type="OrthoDB" id="2355173at2"/>
<name>A0A1M5E563_9BACT</name>
<dbReference type="EMBL" id="FQUU01000017">
    <property type="protein sequence ID" value="SHF74388.1"/>
    <property type="molecule type" value="Genomic_DNA"/>
</dbReference>
<dbReference type="Proteomes" id="UP000184048">
    <property type="component" value="Unassembled WGS sequence"/>
</dbReference>
<dbReference type="Gene3D" id="3.30.530.20">
    <property type="match status" value="1"/>
</dbReference>
<evidence type="ECO:0000313" key="3">
    <source>
        <dbReference type="EMBL" id="SHF74388.1"/>
    </source>
</evidence>
<dbReference type="AlphaFoldDB" id="A0A1M5E563"/>
<dbReference type="SUPFAM" id="SSF55961">
    <property type="entry name" value="Bet v1-like"/>
    <property type="match status" value="1"/>
</dbReference>
<dbReference type="STRING" id="1121884.SAMN02745131_03426"/>
<dbReference type="InterPro" id="IPR013538">
    <property type="entry name" value="ASHA1/2-like_C"/>
</dbReference>
<dbReference type="Pfam" id="PF08327">
    <property type="entry name" value="AHSA1"/>
    <property type="match status" value="1"/>
</dbReference>
<comment type="similarity">
    <text evidence="1">Belongs to the AHA1 family.</text>
</comment>
<evidence type="ECO:0000313" key="4">
    <source>
        <dbReference type="Proteomes" id="UP000184048"/>
    </source>
</evidence>
<dbReference type="RefSeq" id="WP_072836558.1">
    <property type="nucleotide sequence ID" value="NZ_FQUU01000017.1"/>
</dbReference>
<gene>
    <name evidence="3" type="ORF">SAMN02745131_03426</name>
</gene>
<dbReference type="InterPro" id="IPR023393">
    <property type="entry name" value="START-like_dom_sf"/>
</dbReference>
<reference evidence="3 4" key="1">
    <citation type="submission" date="2016-11" db="EMBL/GenBank/DDBJ databases">
        <authorList>
            <person name="Jaros S."/>
            <person name="Januszkiewicz K."/>
            <person name="Wedrychowicz H."/>
        </authorList>
    </citation>
    <scope>NUCLEOTIDE SEQUENCE [LARGE SCALE GENOMIC DNA]</scope>
    <source>
        <strain evidence="3 4">DSM 18119</strain>
    </source>
</reference>